<evidence type="ECO:0000256" key="1">
    <source>
        <dbReference type="ARBA" id="ARBA00008129"/>
    </source>
</evidence>
<dbReference type="InterPro" id="IPR029058">
    <property type="entry name" value="AB_hydrolase_fold"/>
</dbReference>
<evidence type="ECO:0000256" key="2">
    <source>
        <dbReference type="PROSITE-ProRule" id="PRU10139"/>
    </source>
</evidence>
<dbReference type="Pfam" id="PF20434">
    <property type="entry name" value="BD-FAE"/>
    <property type="match status" value="1"/>
</dbReference>
<sequence>MSPAALYHGMDAATLDREYNARDSVASFDDEQALYVRHSQIVSAEVPHHAGLVYDEVSGEALDLYGAAPGRPLFVWIHGGYWRGGSRVDNAFAALGLVRSGVAVAVIDYTLAPAADLDEIVRQVRAVIQWLYRHGADYGLDVSRIHVGGSSAGGHLVGTLLMPDWQHPLGLPQDIIGVALALSGLHDLTPLRHTQVNDWMRFTDAQIADLSPMAQIPDRSTAHVIASVGGRETSEFRRQTEDFVSAWRKAGHRATPIAMPEHNHFNIALSLTDPDSPLVTAVRAAIFKETRMAPFTAAVAQIASVPDDPKATADKIVRTIHDAAEKGARLIVFPEAVLGGYPKGASFGAPIGLRKPEGRAAFAAYHQAAVDLDGPEIASIAAATAETGVFAVIGCIERDGGTLYCTALYFDGANGLVNTHRKLMPTAGERLIWGFGDGSTLEAVDSPLGRIGAVICWENYMPALRMHMYAQGVTLYCAPTADDRDTWVPTMQHVALEGRCFVLTSCQYITRGAYPDTHESALGDDPDTVMMRGGSAIIDPTGKVIAGPDFEGETVLYAEIDPDLVTRGKYDFDVTGHYARPDIFELRVDDRRKPAVRRASDTDRP</sequence>
<dbReference type="CDD" id="cd07564">
    <property type="entry name" value="nitrilases_CHs"/>
    <property type="match status" value="1"/>
</dbReference>
<protein>
    <recommendedName>
        <fullName evidence="3">CN hydrolase domain-containing protein</fullName>
    </recommendedName>
</protein>
<dbReference type="GO" id="GO:0000257">
    <property type="term" value="F:nitrilase activity"/>
    <property type="evidence" value="ECO:0007669"/>
    <property type="project" value="TreeGrafter"/>
</dbReference>
<proteinExistence type="inferred from homology"/>
<dbReference type="GO" id="GO:0018822">
    <property type="term" value="F:nitrile hydratase activity"/>
    <property type="evidence" value="ECO:0007669"/>
    <property type="project" value="TreeGrafter"/>
</dbReference>
<dbReference type="PANTHER" id="PTHR46044:SF1">
    <property type="entry name" value="CN HYDROLASE DOMAIN-CONTAINING PROTEIN"/>
    <property type="match status" value="1"/>
</dbReference>
<dbReference type="InterPro" id="IPR044149">
    <property type="entry name" value="Nitrilases_CHs"/>
</dbReference>
<name>A0A2K9MKN1_9RHOB</name>
<dbReference type="InterPro" id="IPR003010">
    <property type="entry name" value="C-N_Hydrolase"/>
</dbReference>
<dbReference type="InterPro" id="IPR049492">
    <property type="entry name" value="BD-FAE-like_dom"/>
</dbReference>
<organism evidence="4 5">
    <name type="scientific">Paracoccus jeotgali</name>
    <dbReference type="NCBI Taxonomy" id="2065379"/>
    <lineage>
        <taxon>Bacteria</taxon>
        <taxon>Pseudomonadati</taxon>
        <taxon>Pseudomonadota</taxon>
        <taxon>Alphaproteobacteria</taxon>
        <taxon>Rhodobacterales</taxon>
        <taxon>Paracoccaceae</taxon>
        <taxon>Paracoccus</taxon>
    </lineage>
</organism>
<dbReference type="InterPro" id="IPR036526">
    <property type="entry name" value="C-N_Hydrolase_sf"/>
</dbReference>
<dbReference type="KEGG" id="paru:CYR75_13455"/>
<dbReference type="PROSITE" id="PS50263">
    <property type="entry name" value="CN_HYDROLASE"/>
    <property type="match status" value="1"/>
</dbReference>
<dbReference type="InterPro" id="IPR000132">
    <property type="entry name" value="Nitrilase/CN_hydratase_CS"/>
</dbReference>
<keyword evidence="5" id="KW-1185">Reference proteome</keyword>
<feature type="active site" description="Proton acceptor" evidence="2">
    <location>
        <position position="335"/>
    </location>
</feature>
<dbReference type="OrthoDB" id="9803803at2"/>
<evidence type="ECO:0000313" key="4">
    <source>
        <dbReference type="EMBL" id="AUM75165.1"/>
    </source>
</evidence>
<gene>
    <name evidence="4" type="ORF">CYR75_13455</name>
</gene>
<dbReference type="GO" id="GO:0051410">
    <property type="term" value="P:detoxification of nitrogen compound"/>
    <property type="evidence" value="ECO:0007669"/>
    <property type="project" value="TreeGrafter"/>
</dbReference>
<evidence type="ECO:0000259" key="3">
    <source>
        <dbReference type="PROSITE" id="PS50263"/>
    </source>
</evidence>
<dbReference type="EMBL" id="CP025583">
    <property type="protein sequence ID" value="AUM75165.1"/>
    <property type="molecule type" value="Genomic_DNA"/>
</dbReference>
<comment type="similarity">
    <text evidence="1">Belongs to the carbon-nitrogen hydrolase superfamily. Nitrilase family.</text>
</comment>
<dbReference type="PROSITE" id="PS00920">
    <property type="entry name" value="NITRIL_CHT_1"/>
    <property type="match status" value="1"/>
</dbReference>
<dbReference type="Proteomes" id="UP000234882">
    <property type="component" value="Chromosome"/>
</dbReference>
<dbReference type="Gene3D" id="3.40.50.1820">
    <property type="entry name" value="alpha/beta hydrolase"/>
    <property type="match status" value="1"/>
</dbReference>
<evidence type="ECO:0000313" key="5">
    <source>
        <dbReference type="Proteomes" id="UP000234882"/>
    </source>
</evidence>
<dbReference type="Gene3D" id="3.60.110.10">
    <property type="entry name" value="Carbon-nitrogen hydrolase"/>
    <property type="match status" value="1"/>
</dbReference>
<dbReference type="RefSeq" id="WP_101500510.1">
    <property type="nucleotide sequence ID" value="NZ_CP025583.1"/>
</dbReference>
<dbReference type="SUPFAM" id="SSF53474">
    <property type="entry name" value="alpha/beta-Hydrolases"/>
    <property type="match status" value="1"/>
</dbReference>
<reference evidence="5" key="1">
    <citation type="submission" date="2017-12" db="EMBL/GenBank/DDBJ databases">
        <title>Genomic analysis of Paracoccus sp. CBA4604.</title>
        <authorList>
            <person name="Roh S.W."/>
            <person name="Kim J.Y."/>
            <person name="Kim J.S."/>
        </authorList>
    </citation>
    <scope>NUCLEOTIDE SEQUENCE [LARGE SCALE GENOMIC DNA]</scope>
    <source>
        <strain evidence="5">CBA4604</strain>
    </source>
</reference>
<dbReference type="AlphaFoldDB" id="A0A2K9MKN1"/>
<dbReference type="PANTHER" id="PTHR46044">
    <property type="entry name" value="NITRILASE"/>
    <property type="match status" value="1"/>
</dbReference>
<accession>A0A2K9MKN1</accession>
<dbReference type="SUPFAM" id="SSF56317">
    <property type="entry name" value="Carbon-nitrogen hydrolase"/>
    <property type="match status" value="1"/>
</dbReference>
<dbReference type="Pfam" id="PF00795">
    <property type="entry name" value="CN_hydrolase"/>
    <property type="match status" value="1"/>
</dbReference>
<feature type="domain" description="CN hydrolase" evidence="3">
    <location>
        <begin position="295"/>
        <end position="562"/>
    </location>
</feature>